<reference evidence="1 2" key="1">
    <citation type="submission" date="2023-01" db="EMBL/GenBank/DDBJ databases">
        <title>Analysis of 21 Apiospora genomes using comparative genomics revels a genus with tremendous synthesis potential of carbohydrate active enzymes and secondary metabolites.</title>
        <authorList>
            <person name="Sorensen T."/>
        </authorList>
    </citation>
    <scope>NUCLEOTIDE SEQUENCE [LARGE SCALE GENOMIC DNA]</scope>
    <source>
        <strain evidence="1 2">CBS 20057</strain>
    </source>
</reference>
<proteinExistence type="predicted"/>
<keyword evidence="2" id="KW-1185">Reference proteome</keyword>
<name>A0ABR1R0R7_9PEZI</name>
<gene>
    <name evidence="1" type="ORF">PG991_015846</name>
</gene>
<evidence type="ECO:0000313" key="1">
    <source>
        <dbReference type="EMBL" id="KAK7994258.1"/>
    </source>
</evidence>
<accession>A0ABR1R0R7</accession>
<protein>
    <submittedName>
        <fullName evidence="1">Uncharacterized protein</fullName>
    </submittedName>
</protein>
<comment type="caution">
    <text evidence="1">The sequence shown here is derived from an EMBL/GenBank/DDBJ whole genome shotgun (WGS) entry which is preliminary data.</text>
</comment>
<evidence type="ECO:0000313" key="2">
    <source>
        <dbReference type="Proteomes" id="UP001396898"/>
    </source>
</evidence>
<dbReference type="EMBL" id="JAQQWI010000024">
    <property type="protein sequence ID" value="KAK7994258.1"/>
    <property type="molecule type" value="Genomic_DNA"/>
</dbReference>
<sequence>MYVLQKPRNAPLAMSCASFMRFQPKAVGIFTYLQSSFSKKGPCRRADSSKVRFSSRGAGMPSGTGDDEHLLDGESAICLELPEPVEERFVVGFPFMIKADNRRATQPLNFIEHLRRHVAEFVSQCAGSGCSRLVVEGYCEGSGRWWSGTCSSGTRFCVWSQVWVLSQHGVAGAQTFTL</sequence>
<organism evidence="1 2">
    <name type="scientific">Apiospora marii</name>
    <dbReference type="NCBI Taxonomy" id="335849"/>
    <lineage>
        <taxon>Eukaryota</taxon>
        <taxon>Fungi</taxon>
        <taxon>Dikarya</taxon>
        <taxon>Ascomycota</taxon>
        <taxon>Pezizomycotina</taxon>
        <taxon>Sordariomycetes</taxon>
        <taxon>Xylariomycetidae</taxon>
        <taxon>Amphisphaeriales</taxon>
        <taxon>Apiosporaceae</taxon>
        <taxon>Apiospora</taxon>
    </lineage>
</organism>
<dbReference type="Proteomes" id="UP001396898">
    <property type="component" value="Unassembled WGS sequence"/>
</dbReference>